<dbReference type="EMBL" id="HBEP01036442">
    <property type="protein sequence ID" value="CAD8510975.1"/>
    <property type="molecule type" value="Transcribed_RNA"/>
</dbReference>
<sequence length="141" mass="15194">MSGRFEHFETQMVDQDDQNRIIEARAGHREEAAKEEHKIFAQARNAATAGKPTSQIAKVSPKPRPKLPSFVQTAAVGKRPHSEVSQAPANRPQKQAAPKVSAPAAAEVAPAKAEKPSALASLVGYDDSDDDDDDDDEPAER</sequence>
<gene>
    <name evidence="2" type="ORF">PANT1444_LOCUS20630</name>
</gene>
<protein>
    <submittedName>
        <fullName evidence="2">Uncharacterized protein</fullName>
    </submittedName>
</protein>
<proteinExistence type="predicted"/>
<accession>A0A7S0NFR8</accession>
<feature type="compositionally biased region" description="Acidic residues" evidence="1">
    <location>
        <begin position="126"/>
        <end position="141"/>
    </location>
</feature>
<feature type="compositionally biased region" description="Low complexity" evidence="1">
    <location>
        <begin position="92"/>
        <end position="111"/>
    </location>
</feature>
<organism evidence="2">
    <name type="scientific">Phaeocystis antarctica</name>
    <dbReference type="NCBI Taxonomy" id="33657"/>
    <lineage>
        <taxon>Eukaryota</taxon>
        <taxon>Haptista</taxon>
        <taxon>Haptophyta</taxon>
        <taxon>Prymnesiophyceae</taxon>
        <taxon>Phaeocystales</taxon>
        <taxon>Phaeocystaceae</taxon>
        <taxon>Phaeocystis</taxon>
    </lineage>
</organism>
<reference evidence="2" key="1">
    <citation type="submission" date="2021-01" db="EMBL/GenBank/DDBJ databases">
        <authorList>
            <person name="Corre E."/>
            <person name="Pelletier E."/>
            <person name="Niang G."/>
            <person name="Scheremetjew M."/>
            <person name="Finn R."/>
            <person name="Kale V."/>
            <person name="Holt S."/>
            <person name="Cochrane G."/>
            <person name="Meng A."/>
            <person name="Brown T."/>
            <person name="Cohen L."/>
        </authorList>
    </citation>
    <scope>NUCLEOTIDE SEQUENCE</scope>
    <source>
        <strain evidence="2">CCMP1374</strain>
    </source>
</reference>
<name>A0A7S0NFR8_9EUKA</name>
<dbReference type="AlphaFoldDB" id="A0A7S0NFR8"/>
<feature type="region of interest" description="Disordered" evidence="1">
    <location>
        <begin position="44"/>
        <end position="141"/>
    </location>
</feature>
<evidence type="ECO:0000256" key="1">
    <source>
        <dbReference type="SAM" id="MobiDB-lite"/>
    </source>
</evidence>
<evidence type="ECO:0000313" key="2">
    <source>
        <dbReference type="EMBL" id="CAD8510975.1"/>
    </source>
</evidence>